<protein>
    <submittedName>
        <fullName evidence="1">Cytochrome c-2</fullName>
    </submittedName>
</protein>
<proteinExistence type="predicted"/>
<dbReference type="AlphaFoldDB" id="A0A1D6M4L0"/>
<evidence type="ECO:0000313" key="1">
    <source>
        <dbReference type="EMBL" id="AQK86064.1"/>
    </source>
</evidence>
<dbReference type="EMBL" id="CM000782">
    <property type="protein sequence ID" value="AQK86064.1"/>
    <property type="molecule type" value="Genomic_DNA"/>
</dbReference>
<name>A0A1D6M4L0_MAIZE</name>
<gene>
    <name evidence="1" type="ORF">ZEAMMB73_Zm00001d038218</name>
</gene>
<reference evidence="1" key="1">
    <citation type="submission" date="2015-12" db="EMBL/GenBank/DDBJ databases">
        <title>Update maize B73 reference genome by single molecule sequencing technologies.</title>
        <authorList>
            <consortium name="Maize Genome Sequencing Project"/>
            <person name="Ware D."/>
        </authorList>
    </citation>
    <scope>NUCLEOTIDE SEQUENCE</scope>
    <source>
        <tissue evidence="1">Seedling</tissue>
    </source>
</reference>
<organism evidence="1">
    <name type="scientific">Zea mays</name>
    <name type="common">Maize</name>
    <dbReference type="NCBI Taxonomy" id="4577"/>
    <lineage>
        <taxon>Eukaryota</taxon>
        <taxon>Viridiplantae</taxon>
        <taxon>Streptophyta</taxon>
        <taxon>Embryophyta</taxon>
        <taxon>Tracheophyta</taxon>
        <taxon>Spermatophyta</taxon>
        <taxon>Magnoliopsida</taxon>
        <taxon>Liliopsida</taxon>
        <taxon>Poales</taxon>
        <taxon>Poaceae</taxon>
        <taxon>PACMAD clade</taxon>
        <taxon>Panicoideae</taxon>
        <taxon>Andropogonodae</taxon>
        <taxon>Andropogoneae</taxon>
        <taxon>Tripsacinae</taxon>
        <taxon>Zea</taxon>
    </lineage>
</organism>
<accession>A0A1D6M4L0</accession>
<sequence length="66" mass="7630">MKGGKVMGSNGIPIEAWGYIGDIAVVWLTKLFNHTFRSNKILDKWRSILVPIYKNSRDIRSCTNYR</sequence>